<dbReference type="AlphaFoldDB" id="A0A645H4B5"/>
<name>A0A645H4B5_9ZZZZ</name>
<organism evidence="1">
    <name type="scientific">bioreactor metagenome</name>
    <dbReference type="NCBI Taxonomy" id="1076179"/>
    <lineage>
        <taxon>unclassified sequences</taxon>
        <taxon>metagenomes</taxon>
        <taxon>ecological metagenomes</taxon>
    </lineage>
</organism>
<proteinExistence type="predicted"/>
<protein>
    <submittedName>
        <fullName evidence="1">Uncharacterized protein</fullName>
    </submittedName>
</protein>
<reference evidence="1" key="1">
    <citation type="submission" date="2019-08" db="EMBL/GenBank/DDBJ databases">
        <authorList>
            <person name="Kucharzyk K."/>
            <person name="Murdoch R.W."/>
            <person name="Higgins S."/>
            <person name="Loffler F."/>
        </authorList>
    </citation>
    <scope>NUCLEOTIDE SEQUENCE</scope>
</reference>
<gene>
    <name evidence="1" type="ORF">SDC9_178648</name>
</gene>
<accession>A0A645H4B5</accession>
<comment type="caution">
    <text evidence="1">The sequence shown here is derived from an EMBL/GenBank/DDBJ whole genome shotgun (WGS) entry which is preliminary data.</text>
</comment>
<dbReference type="EMBL" id="VSSQ01082612">
    <property type="protein sequence ID" value="MPN31174.1"/>
    <property type="molecule type" value="Genomic_DNA"/>
</dbReference>
<evidence type="ECO:0000313" key="1">
    <source>
        <dbReference type="EMBL" id="MPN31174.1"/>
    </source>
</evidence>
<sequence>MCKSGNAAKVHHRGRALDGVHHTKNFVDVVAAEVFGFFRFKKDLIQLVKQGRGFINKHFEHGLHAGVNCHIAHLLFFYIFGRPEKLLLKEVFVTLGRN</sequence>